<keyword evidence="2" id="KW-1185">Reference proteome</keyword>
<evidence type="ECO:0000313" key="2">
    <source>
        <dbReference type="Proteomes" id="UP000828048"/>
    </source>
</evidence>
<accession>A0ACB7WYS7</accession>
<evidence type="ECO:0000313" key="1">
    <source>
        <dbReference type="EMBL" id="KAH7833587.1"/>
    </source>
</evidence>
<dbReference type="EMBL" id="CM037152">
    <property type="protein sequence ID" value="KAH7833587.1"/>
    <property type="molecule type" value="Genomic_DNA"/>
</dbReference>
<dbReference type="Proteomes" id="UP000828048">
    <property type="component" value="Chromosome 2"/>
</dbReference>
<comment type="caution">
    <text evidence="1">The sequence shown here is derived from an EMBL/GenBank/DDBJ whole genome shotgun (WGS) entry which is preliminary data.</text>
</comment>
<sequence>MAELPHQNPQAPHQDHHVPQGPLQNPHVPQVLPQVPHQDQPIPVPKKNKGRQRVDVSQKMQNEGNRQVTFSKRRYGLFKKASELATLCGVELMMIVFSPTGKPYSYGHPSVDNIIDRFLTGIPAPPDPADDFVVAQRNEHLRLLNMQLTNAHAILEAERQRELEIENTLAVSRTQHRWEAPLEEQSRDELLHPRAALEALQVTTANEAERRMLEQQQNPSAFQPGSSGARASSSLGGVGNVFPPFPPSPNPFGEFGSGFSQFLEGSSSSGGVDGGRAGNAGAGSSSFSGGLPPFPSEASSFGRGGVVTSPREPSSFERGDALQLPPGPSSFERDDGSGSGDGGPMPPSSSGHRGGRGFGRGFNVRGARFWGFGHGAHVRGFDRGRSRGRPSGSGRGRP</sequence>
<name>A0ACB7WYS7_9ERIC</name>
<protein>
    <submittedName>
        <fullName evidence="1">Uncharacterized protein</fullName>
    </submittedName>
</protein>
<gene>
    <name evidence="1" type="ORF">Vadar_007913</name>
</gene>
<proteinExistence type="predicted"/>
<organism evidence="1 2">
    <name type="scientific">Vaccinium darrowii</name>
    <dbReference type="NCBI Taxonomy" id="229202"/>
    <lineage>
        <taxon>Eukaryota</taxon>
        <taxon>Viridiplantae</taxon>
        <taxon>Streptophyta</taxon>
        <taxon>Embryophyta</taxon>
        <taxon>Tracheophyta</taxon>
        <taxon>Spermatophyta</taxon>
        <taxon>Magnoliopsida</taxon>
        <taxon>eudicotyledons</taxon>
        <taxon>Gunneridae</taxon>
        <taxon>Pentapetalae</taxon>
        <taxon>asterids</taxon>
        <taxon>Ericales</taxon>
        <taxon>Ericaceae</taxon>
        <taxon>Vaccinioideae</taxon>
        <taxon>Vaccinieae</taxon>
        <taxon>Vaccinium</taxon>
    </lineage>
</organism>
<reference evidence="1 2" key="1">
    <citation type="journal article" date="2021" name="Hortic Res">
        <title>High-quality reference genome and annotation aids understanding of berry development for evergreen blueberry (Vaccinium darrowii).</title>
        <authorList>
            <person name="Yu J."/>
            <person name="Hulse-Kemp A.M."/>
            <person name="Babiker E."/>
            <person name="Staton M."/>
        </authorList>
    </citation>
    <scope>NUCLEOTIDE SEQUENCE [LARGE SCALE GENOMIC DNA]</scope>
    <source>
        <strain evidence="2">cv. NJ 8807/NJ 8810</strain>
        <tissue evidence="1">Young leaf</tissue>
    </source>
</reference>